<dbReference type="Proteomes" id="UP001549077">
    <property type="component" value="Unassembled WGS sequence"/>
</dbReference>
<protein>
    <submittedName>
        <fullName evidence="2">Uncharacterized protein</fullName>
    </submittedName>
</protein>
<dbReference type="EMBL" id="JBEPMY010000013">
    <property type="protein sequence ID" value="MET3756906.1"/>
    <property type="molecule type" value="Genomic_DNA"/>
</dbReference>
<organism evidence="2 3">
    <name type="scientific">Rhizobium binae</name>
    <dbReference type="NCBI Taxonomy" id="1138190"/>
    <lineage>
        <taxon>Bacteria</taxon>
        <taxon>Pseudomonadati</taxon>
        <taxon>Pseudomonadota</taxon>
        <taxon>Alphaproteobacteria</taxon>
        <taxon>Hyphomicrobiales</taxon>
        <taxon>Rhizobiaceae</taxon>
        <taxon>Rhizobium/Agrobacterium group</taxon>
        <taxon>Rhizobium</taxon>
    </lineage>
</organism>
<sequence length="80" mass="8741">MSTGVPHHVTKEFRPSTPPNQVAERCEYLTFLRTAGTPALTEGRRFFAPTTLLSIADSDAIAESPGQQAQRAFHPFAVGR</sequence>
<dbReference type="GeneID" id="91150186"/>
<keyword evidence="3" id="KW-1185">Reference proteome</keyword>
<reference evidence="2 3" key="1">
    <citation type="submission" date="2024-06" db="EMBL/GenBank/DDBJ databases">
        <title>Genomic Encyclopedia of Type Strains, Phase IV (KMG-IV): sequencing the most valuable type-strain genomes for metagenomic binning, comparative biology and taxonomic classification.</title>
        <authorList>
            <person name="Goeker M."/>
        </authorList>
    </citation>
    <scope>NUCLEOTIDE SEQUENCE [LARGE SCALE GENOMIC DNA]</scope>
    <source>
        <strain evidence="2 3">DSM 29288</strain>
    </source>
</reference>
<comment type="caution">
    <text evidence="2">The sequence shown here is derived from an EMBL/GenBank/DDBJ whole genome shotgun (WGS) entry which is preliminary data.</text>
</comment>
<accession>A0ABV2MKA9</accession>
<evidence type="ECO:0000313" key="3">
    <source>
        <dbReference type="Proteomes" id="UP001549077"/>
    </source>
</evidence>
<dbReference type="RefSeq" id="WP_168298156.1">
    <property type="nucleotide sequence ID" value="NZ_CP071604.1"/>
</dbReference>
<name>A0ABV2MKA9_9HYPH</name>
<feature type="region of interest" description="Disordered" evidence="1">
    <location>
        <begin position="1"/>
        <end position="20"/>
    </location>
</feature>
<proteinExistence type="predicted"/>
<evidence type="ECO:0000256" key="1">
    <source>
        <dbReference type="SAM" id="MobiDB-lite"/>
    </source>
</evidence>
<evidence type="ECO:0000313" key="2">
    <source>
        <dbReference type="EMBL" id="MET3756906.1"/>
    </source>
</evidence>
<gene>
    <name evidence="2" type="ORF">ABID08_004284</name>
</gene>